<accession>A0A848J3M6</accession>
<name>A0A848J3M6_9BACT</name>
<keyword evidence="2" id="KW-1185">Reference proteome</keyword>
<dbReference type="PROSITE" id="PS51257">
    <property type="entry name" value="PROKAR_LIPOPROTEIN"/>
    <property type="match status" value="1"/>
</dbReference>
<reference evidence="1 2" key="1">
    <citation type="submission" date="2020-04" db="EMBL/GenBank/DDBJ databases">
        <title>Flammeovirgaceae bacterium KN852 isolated from deep sea.</title>
        <authorList>
            <person name="Zhang D.-C."/>
        </authorList>
    </citation>
    <scope>NUCLEOTIDE SEQUENCE [LARGE SCALE GENOMIC DNA]</scope>
    <source>
        <strain evidence="1 2">KN852</strain>
    </source>
</reference>
<evidence type="ECO:0000313" key="1">
    <source>
        <dbReference type="EMBL" id="NMM48959.1"/>
    </source>
</evidence>
<comment type="caution">
    <text evidence="1">The sequence shown here is derived from an EMBL/GenBank/DDBJ whole genome shotgun (WGS) entry which is preliminary data.</text>
</comment>
<dbReference type="RefSeq" id="WP_169681422.1">
    <property type="nucleotide sequence ID" value="NZ_JABBNU010000006.1"/>
</dbReference>
<protein>
    <recommendedName>
        <fullName evidence="3">Lipoprotein</fullName>
    </recommendedName>
</protein>
<dbReference type="Proteomes" id="UP000559010">
    <property type="component" value="Unassembled WGS sequence"/>
</dbReference>
<gene>
    <name evidence="1" type="ORF">HH304_11155</name>
</gene>
<organism evidence="1 2">
    <name type="scientific">Marinigracilibium pacificum</name>
    <dbReference type="NCBI Taxonomy" id="2729599"/>
    <lineage>
        <taxon>Bacteria</taxon>
        <taxon>Pseudomonadati</taxon>
        <taxon>Bacteroidota</taxon>
        <taxon>Cytophagia</taxon>
        <taxon>Cytophagales</taxon>
        <taxon>Flammeovirgaceae</taxon>
        <taxon>Marinigracilibium</taxon>
    </lineage>
</organism>
<sequence length="172" mass="19397">MRKLCSYILLTFIVIGFSGCKDNVFKENSGSVSYYLDDKLIESKASDVDISVNPNSKGYMEVYFNAYTFVKENGTPGYQNLFMFFHTDDLIGKYVYGQKFGVSRMGLCNDDNAIKCLSSQTCNDKQFSLTITSYNQETKTIDGYFDGKVCTESGNSIYITKGVIKNALVRFQ</sequence>
<proteinExistence type="predicted"/>
<evidence type="ECO:0000313" key="2">
    <source>
        <dbReference type="Proteomes" id="UP000559010"/>
    </source>
</evidence>
<dbReference type="EMBL" id="JABBNU010000006">
    <property type="protein sequence ID" value="NMM48959.1"/>
    <property type="molecule type" value="Genomic_DNA"/>
</dbReference>
<dbReference type="AlphaFoldDB" id="A0A848J3M6"/>
<evidence type="ECO:0008006" key="3">
    <source>
        <dbReference type="Google" id="ProtNLM"/>
    </source>
</evidence>